<feature type="coiled-coil region" evidence="1">
    <location>
        <begin position="54"/>
        <end position="81"/>
    </location>
</feature>
<evidence type="ECO:0000256" key="2">
    <source>
        <dbReference type="SAM" id="Phobius"/>
    </source>
</evidence>
<proteinExistence type="predicted"/>
<gene>
    <name evidence="3" type="ORF">Phou_011260</name>
</gene>
<keyword evidence="2" id="KW-0812">Transmembrane</keyword>
<dbReference type="AlphaFoldDB" id="A0A6V8K4N4"/>
<feature type="transmembrane region" description="Helical" evidence="2">
    <location>
        <begin position="6"/>
        <end position="29"/>
    </location>
</feature>
<protein>
    <submittedName>
        <fullName evidence="3">Uncharacterized protein</fullName>
    </submittedName>
</protein>
<reference evidence="3 4" key="1">
    <citation type="submission" date="2020-03" db="EMBL/GenBank/DDBJ databases">
        <title>Whole genome shotgun sequence of Phytohabitans houttuyneae NBRC 108639.</title>
        <authorList>
            <person name="Komaki H."/>
            <person name="Tamura T."/>
        </authorList>
    </citation>
    <scope>NUCLEOTIDE SEQUENCE [LARGE SCALE GENOMIC DNA]</scope>
    <source>
        <strain evidence="3 4">NBRC 108639</strain>
    </source>
</reference>
<evidence type="ECO:0000256" key="1">
    <source>
        <dbReference type="SAM" id="Coils"/>
    </source>
</evidence>
<reference evidence="3 4" key="2">
    <citation type="submission" date="2020-03" db="EMBL/GenBank/DDBJ databases">
        <authorList>
            <person name="Ichikawa N."/>
            <person name="Kimura A."/>
            <person name="Kitahashi Y."/>
            <person name="Uohara A."/>
        </authorList>
    </citation>
    <scope>NUCLEOTIDE SEQUENCE [LARGE SCALE GENOMIC DNA]</scope>
    <source>
        <strain evidence="3 4">NBRC 108639</strain>
    </source>
</reference>
<accession>A0A6V8K4N4</accession>
<keyword evidence="1" id="KW-0175">Coiled coil</keyword>
<evidence type="ECO:0000313" key="3">
    <source>
        <dbReference type="EMBL" id="GFJ76946.1"/>
    </source>
</evidence>
<dbReference type="RefSeq" id="WP_173054105.1">
    <property type="nucleotide sequence ID" value="NZ_BAABGO010000005.1"/>
</dbReference>
<dbReference type="EMBL" id="BLPF01000001">
    <property type="protein sequence ID" value="GFJ76946.1"/>
    <property type="molecule type" value="Genomic_DNA"/>
</dbReference>
<keyword evidence="2" id="KW-1133">Transmembrane helix</keyword>
<sequence length="91" mass="10395">MTWQETVMGALAIIFLLVILVVVIVQLGATWRARQSVAREQAYRTLAEQAAATQRETAQRLETMQADLAELRERTGALERLLKEVEEPWTR</sequence>
<keyword evidence="2" id="KW-0472">Membrane</keyword>
<name>A0A6V8K4N4_9ACTN</name>
<keyword evidence="4" id="KW-1185">Reference proteome</keyword>
<dbReference type="Proteomes" id="UP000482800">
    <property type="component" value="Unassembled WGS sequence"/>
</dbReference>
<comment type="caution">
    <text evidence="3">The sequence shown here is derived from an EMBL/GenBank/DDBJ whole genome shotgun (WGS) entry which is preliminary data.</text>
</comment>
<evidence type="ECO:0000313" key="4">
    <source>
        <dbReference type="Proteomes" id="UP000482800"/>
    </source>
</evidence>
<organism evidence="3 4">
    <name type="scientific">Phytohabitans houttuyneae</name>
    <dbReference type="NCBI Taxonomy" id="1076126"/>
    <lineage>
        <taxon>Bacteria</taxon>
        <taxon>Bacillati</taxon>
        <taxon>Actinomycetota</taxon>
        <taxon>Actinomycetes</taxon>
        <taxon>Micromonosporales</taxon>
        <taxon>Micromonosporaceae</taxon>
    </lineage>
</organism>